<name>A0A263D715_9PSEU</name>
<dbReference type="GO" id="GO:0003677">
    <property type="term" value="F:DNA binding"/>
    <property type="evidence" value="ECO:0007669"/>
    <property type="project" value="InterPro"/>
</dbReference>
<dbReference type="InterPro" id="IPR004401">
    <property type="entry name" value="YbaB/EbfC"/>
</dbReference>
<dbReference type="AlphaFoldDB" id="A0A263D715"/>
<dbReference type="RefSeq" id="WP_094861156.1">
    <property type="nucleotide sequence ID" value="NZ_NKYE01000002.1"/>
</dbReference>
<dbReference type="Gene3D" id="3.30.1310.10">
    <property type="entry name" value="Nucleoid-associated protein YbaB-like domain"/>
    <property type="match status" value="1"/>
</dbReference>
<dbReference type="Pfam" id="PF02575">
    <property type="entry name" value="YbaB_DNA_bd"/>
    <property type="match status" value="1"/>
</dbReference>
<dbReference type="Proteomes" id="UP000242444">
    <property type="component" value="Unassembled WGS sequence"/>
</dbReference>
<reference evidence="1 2" key="1">
    <citation type="submission" date="2017-07" db="EMBL/GenBank/DDBJ databases">
        <title>Amycolatopsis antarcticus sp. nov., isolated from the surface of an Antarcticus brown macroalga.</title>
        <authorList>
            <person name="Wang J."/>
            <person name="Leiva S."/>
            <person name="Huang J."/>
            <person name="Huang Y."/>
        </authorList>
    </citation>
    <scope>NUCLEOTIDE SEQUENCE [LARGE SCALE GENOMIC DNA]</scope>
    <source>
        <strain evidence="1 2">AU-G6</strain>
    </source>
</reference>
<proteinExistence type="predicted"/>
<comment type="caution">
    <text evidence="1">The sequence shown here is derived from an EMBL/GenBank/DDBJ whole genome shotgun (WGS) entry which is preliminary data.</text>
</comment>
<dbReference type="InParanoid" id="A0A263D715"/>
<dbReference type="OrthoDB" id="3625992at2"/>
<accession>A0A263D715</accession>
<keyword evidence="2" id="KW-1185">Reference proteome</keyword>
<dbReference type="SUPFAM" id="SSF82607">
    <property type="entry name" value="YbaB-like"/>
    <property type="match status" value="1"/>
</dbReference>
<sequence>MNDTEIIRVRAAVNRLADIDATAESTDGLVTASVDAWGELRSLRLDPRIYRTADADALAKTITHTVQSAAHTAHHRVFSAVAPLLPDEVTADDFDPVADPVLHVLARTADPATHS</sequence>
<gene>
    <name evidence="1" type="ORF">CFN78_03705</name>
</gene>
<protein>
    <submittedName>
        <fullName evidence="1">Uncharacterized protein</fullName>
    </submittedName>
</protein>
<organism evidence="1 2">
    <name type="scientific">Amycolatopsis antarctica</name>
    <dbReference type="NCBI Taxonomy" id="1854586"/>
    <lineage>
        <taxon>Bacteria</taxon>
        <taxon>Bacillati</taxon>
        <taxon>Actinomycetota</taxon>
        <taxon>Actinomycetes</taxon>
        <taxon>Pseudonocardiales</taxon>
        <taxon>Pseudonocardiaceae</taxon>
        <taxon>Amycolatopsis</taxon>
    </lineage>
</organism>
<evidence type="ECO:0000313" key="1">
    <source>
        <dbReference type="EMBL" id="OZM74260.1"/>
    </source>
</evidence>
<evidence type="ECO:0000313" key="2">
    <source>
        <dbReference type="Proteomes" id="UP000242444"/>
    </source>
</evidence>
<dbReference type="EMBL" id="NKYE01000002">
    <property type="protein sequence ID" value="OZM74260.1"/>
    <property type="molecule type" value="Genomic_DNA"/>
</dbReference>
<dbReference type="InterPro" id="IPR036894">
    <property type="entry name" value="YbaB-like_sf"/>
</dbReference>